<dbReference type="Pfam" id="PF04356">
    <property type="entry name" value="DUF489"/>
    <property type="match status" value="1"/>
</dbReference>
<dbReference type="AlphaFoldDB" id="A0A1Q2SME9"/>
<dbReference type="GO" id="GO:0005737">
    <property type="term" value="C:cytoplasm"/>
    <property type="evidence" value="ECO:0007669"/>
    <property type="project" value="UniProtKB-SubCell"/>
</dbReference>
<dbReference type="Gene3D" id="1.10.3890.10">
    <property type="entry name" value="HflD-like"/>
    <property type="match status" value="1"/>
</dbReference>
<dbReference type="InterPro" id="IPR007451">
    <property type="entry name" value="HflD"/>
</dbReference>
<evidence type="ECO:0000256" key="1">
    <source>
        <dbReference type="ARBA" id="ARBA00022475"/>
    </source>
</evidence>
<proteinExistence type="inferred from homology"/>
<protein>
    <recommendedName>
        <fullName evidence="4">High frequency lysogenization protein HflD homolog</fullName>
    </recommendedName>
</protein>
<dbReference type="InterPro" id="IPR035932">
    <property type="entry name" value="HflD-like_sf"/>
</dbReference>
<keyword evidence="1 4" id="KW-1003">Cell membrane</keyword>
<accession>A0A1Q2SME9</accession>
<dbReference type="EMBL" id="AP014836">
    <property type="protein sequence ID" value="BAW80318.1"/>
    <property type="molecule type" value="Genomic_DNA"/>
</dbReference>
<dbReference type="KEGG" id="ntt:TAO_0948"/>
<dbReference type="GO" id="GO:0005886">
    <property type="term" value="C:plasma membrane"/>
    <property type="evidence" value="ECO:0007669"/>
    <property type="project" value="UniProtKB-SubCell"/>
</dbReference>
<dbReference type="HAMAP" id="MF_00695">
    <property type="entry name" value="HflD_protein"/>
    <property type="match status" value="1"/>
</dbReference>
<comment type="subcellular location">
    <subcellularLocation>
        <location evidence="4">Cytoplasm</location>
    </subcellularLocation>
    <subcellularLocation>
        <location evidence="4">Cell membrane</location>
        <topology evidence="4">Peripheral membrane protein</topology>
        <orientation evidence="4">Cytoplasmic side</orientation>
    </subcellularLocation>
</comment>
<dbReference type="OrthoDB" id="9788031at2"/>
<evidence type="ECO:0000256" key="2">
    <source>
        <dbReference type="ARBA" id="ARBA00022490"/>
    </source>
</evidence>
<keyword evidence="6" id="KW-1185">Reference proteome</keyword>
<evidence type="ECO:0000256" key="3">
    <source>
        <dbReference type="ARBA" id="ARBA00023136"/>
    </source>
</evidence>
<keyword evidence="2 4" id="KW-0963">Cytoplasm</keyword>
<dbReference type="SUPFAM" id="SSF101322">
    <property type="entry name" value="YcfC-like"/>
    <property type="match status" value="1"/>
</dbReference>
<dbReference type="RefSeq" id="WP_096526872.1">
    <property type="nucleotide sequence ID" value="NZ_AP014836.1"/>
</dbReference>
<dbReference type="PANTHER" id="PTHR38100:SF1">
    <property type="entry name" value="HIGH FREQUENCY LYSOGENIZATION PROTEIN HFLD"/>
    <property type="match status" value="1"/>
</dbReference>
<organism evidence="5 6">
    <name type="scientific">Candidatus Nitrosoglobus terrae</name>
    <dbReference type="NCBI Taxonomy" id="1630141"/>
    <lineage>
        <taxon>Bacteria</taxon>
        <taxon>Pseudomonadati</taxon>
        <taxon>Pseudomonadota</taxon>
        <taxon>Gammaproteobacteria</taxon>
        <taxon>Chromatiales</taxon>
        <taxon>Chromatiaceae</taxon>
        <taxon>Candidatus Nitrosoglobus</taxon>
    </lineage>
</organism>
<dbReference type="NCBIfam" id="NF001246">
    <property type="entry name" value="PRK00218.1-2"/>
    <property type="match status" value="1"/>
</dbReference>
<gene>
    <name evidence="4" type="primary">hflD</name>
    <name evidence="5" type="ORF">TAO_0948</name>
</gene>
<evidence type="ECO:0000313" key="6">
    <source>
        <dbReference type="Proteomes" id="UP000243679"/>
    </source>
</evidence>
<evidence type="ECO:0000313" key="5">
    <source>
        <dbReference type="EMBL" id="BAW80318.1"/>
    </source>
</evidence>
<reference evidence="5 6" key="1">
    <citation type="journal article" date="2017" name="ISME J.">
        <title>An acid-tolerant ammonia-oxidizing ?-proteobacterium from soil.</title>
        <authorList>
            <person name="Hayatsu M."/>
            <person name="Tago K."/>
            <person name="Uchiyama I."/>
            <person name="Toyoda A."/>
            <person name="Wang Y."/>
            <person name="Shimomura Y."/>
            <person name="Okubo T."/>
            <person name="Kurisu F."/>
            <person name="Hirono Y."/>
            <person name="Nonaka K."/>
            <person name="Akiyama H."/>
            <person name="Itoh T."/>
            <person name="Takami H."/>
        </authorList>
    </citation>
    <scope>NUCLEOTIDE SEQUENCE [LARGE SCALE GENOMIC DNA]</scope>
    <source>
        <strain evidence="5 6">TAO100</strain>
    </source>
</reference>
<sequence length="215" mass="24386">MKNIWQNRALALAGILQALHSVQQIARYGNAPTDAITASLASIFKLNPESAEDVYGGIGKLSTGLQILNQQLNKKRYRADPELLRYLINIMYLEQKLRNHPKLLGEITYKIQLLEQQTEDIRSIQPDTIAQLADIYLNTISTMTPRIQIRGEETHLKQPENIERVRALLLASIRSAVLWRQTGGSRLHLLLYSRQLSQETQILIQYLSEGNEGSA</sequence>
<name>A0A1Q2SME9_9GAMM</name>
<dbReference type="Proteomes" id="UP000243679">
    <property type="component" value="Chromosome"/>
</dbReference>
<keyword evidence="3 4" id="KW-0472">Membrane</keyword>
<evidence type="ECO:0000256" key="4">
    <source>
        <dbReference type="HAMAP-Rule" id="MF_00695"/>
    </source>
</evidence>
<dbReference type="PANTHER" id="PTHR38100">
    <property type="entry name" value="HIGH FREQUENCY LYSOGENIZATION PROTEIN HFLD"/>
    <property type="match status" value="1"/>
</dbReference>
<comment type="similarity">
    <text evidence="4">Belongs to the HflD family.</text>
</comment>